<dbReference type="InterPro" id="IPR050109">
    <property type="entry name" value="HTH-type_TetR-like_transc_reg"/>
</dbReference>
<dbReference type="STRING" id="51670.SAMN04488557_0444"/>
<dbReference type="GO" id="GO:0000976">
    <property type="term" value="F:transcription cis-regulatory region binding"/>
    <property type="evidence" value="ECO:0007669"/>
    <property type="project" value="TreeGrafter"/>
</dbReference>
<dbReference type="SUPFAM" id="SSF48498">
    <property type="entry name" value="Tetracyclin repressor-like, C-terminal domain"/>
    <property type="match status" value="1"/>
</dbReference>
<keyword evidence="3" id="KW-0804">Transcription</keyword>
<dbReference type="EMBL" id="FPCH01000001">
    <property type="protein sequence ID" value="SFV26367.1"/>
    <property type="molecule type" value="Genomic_DNA"/>
</dbReference>
<dbReference type="Pfam" id="PF13305">
    <property type="entry name" value="TetR_C_33"/>
    <property type="match status" value="1"/>
</dbReference>
<dbReference type="Pfam" id="PF00440">
    <property type="entry name" value="TetR_N"/>
    <property type="match status" value="1"/>
</dbReference>
<protein>
    <submittedName>
        <fullName evidence="6">DNA-binding transcriptional regulator, AcrR family</fullName>
    </submittedName>
</protein>
<feature type="domain" description="HTH tetR-type" evidence="5">
    <location>
        <begin position="10"/>
        <end position="70"/>
    </location>
</feature>
<dbReference type="InterPro" id="IPR036271">
    <property type="entry name" value="Tet_transcr_reg_TetR-rel_C_sf"/>
</dbReference>
<dbReference type="Proteomes" id="UP000199423">
    <property type="component" value="Unassembled WGS sequence"/>
</dbReference>
<dbReference type="GO" id="GO:0003700">
    <property type="term" value="F:DNA-binding transcription factor activity"/>
    <property type="evidence" value="ECO:0007669"/>
    <property type="project" value="TreeGrafter"/>
</dbReference>
<evidence type="ECO:0000313" key="7">
    <source>
        <dbReference type="Proteomes" id="UP000199423"/>
    </source>
</evidence>
<dbReference type="SUPFAM" id="SSF46689">
    <property type="entry name" value="Homeodomain-like"/>
    <property type="match status" value="1"/>
</dbReference>
<keyword evidence="2 4" id="KW-0238">DNA-binding</keyword>
<gene>
    <name evidence="6" type="ORF">SAMN04488557_0444</name>
</gene>
<dbReference type="AlphaFoldDB" id="A0A1I7MVE8"/>
<dbReference type="PANTHER" id="PTHR30055:SF234">
    <property type="entry name" value="HTH-TYPE TRANSCRIPTIONAL REGULATOR BETI"/>
    <property type="match status" value="1"/>
</dbReference>
<evidence type="ECO:0000256" key="2">
    <source>
        <dbReference type="ARBA" id="ARBA00023125"/>
    </source>
</evidence>
<dbReference type="Gene3D" id="1.10.357.10">
    <property type="entry name" value="Tetracycline Repressor, domain 2"/>
    <property type="match status" value="1"/>
</dbReference>
<sequence>MGRRSVHSPEELRQLILDASQTIVERNGMTGLSAREIARMIGYSPGTLYNIFENLDDVLLTLQVQLMGRTLEHMKRVPLGPDREKNVEALAHGYVDFALVNRRMWNLFLAHSLPPGSSVPVLLHDYTNSLIDIVKDQLGPIAPDASRESLDAMARALWAGLNGITAIAATEKGVYLTPATAQSFAKELTTIFIRGLRCQAAHH</sequence>
<dbReference type="InterPro" id="IPR001647">
    <property type="entry name" value="HTH_TetR"/>
</dbReference>
<evidence type="ECO:0000256" key="3">
    <source>
        <dbReference type="ARBA" id="ARBA00023163"/>
    </source>
</evidence>
<proteinExistence type="predicted"/>
<dbReference type="PANTHER" id="PTHR30055">
    <property type="entry name" value="HTH-TYPE TRANSCRIPTIONAL REGULATOR RUTR"/>
    <property type="match status" value="1"/>
</dbReference>
<feature type="DNA-binding region" description="H-T-H motif" evidence="4">
    <location>
        <begin position="33"/>
        <end position="52"/>
    </location>
</feature>
<dbReference type="InterPro" id="IPR009057">
    <property type="entry name" value="Homeodomain-like_sf"/>
</dbReference>
<evidence type="ECO:0000256" key="4">
    <source>
        <dbReference type="PROSITE-ProRule" id="PRU00335"/>
    </source>
</evidence>
<evidence type="ECO:0000313" key="6">
    <source>
        <dbReference type="EMBL" id="SFV26367.1"/>
    </source>
</evidence>
<reference evidence="7" key="1">
    <citation type="submission" date="2016-10" db="EMBL/GenBank/DDBJ databases">
        <authorList>
            <person name="Varghese N."/>
            <person name="Submissions S."/>
        </authorList>
    </citation>
    <scope>NUCLEOTIDE SEQUENCE [LARGE SCALE GENOMIC DNA]</scope>
    <source>
        <strain evidence="7">DSM 1565</strain>
    </source>
</reference>
<keyword evidence="1" id="KW-0805">Transcription regulation</keyword>
<evidence type="ECO:0000259" key="5">
    <source>
        <dbReference type="PROSITE" id="PS50977"/>
    </source>
</evidence>
<accession>A0A1I7MVE8</accession>
<evidence type="ECO:0000256" key="1">
    <source>
        <dbReference type="ARBA" id="ARBA00023015"/>
    </source>
</evidence>
<organism evidence="6 7">
    <name type="scientific">Hyphomicrobium facile</name>
    <dbReference type="NCBI Taxonomy" id="51670"/>
    <lineage>
        <taxon>Bacteria</taxon>
        <taxon>Pseudomonadati</taxon>
        <taxon>Pseudomonadota</taxon>
        <taxon>Alphaproteobacteria</taxon>
        <taxon>Hyphomicrobiales</taxon>
        <taxon>Hyphomicrobiaceae</taxon>
        <taxon>Hyphomicrobium</taxon>
    </lineage>
</organism>
<name>A0A1I7MVE8_9HYPH</name>
<dbReference type="InterPro" id="IPR025996">
    <property type="entry name" value="MT1864/Rv1816-like_C"/>
</dbReference>
<dbReference type="OrthoDB" id="7223515at2"/>
<dbReference type="PROSITE" id="PS50977">
    <property type="entry name" value="HTH_TETR_2"/>
    <property type="match status" value="1"/>
</dbReference>
<keyword evidence="7" id="KW-1185">Reference proteome</keyword>